<dbReference type="Gene3D" id="2.60.40.1220">
    <property type="match status" value="1"/>
</dbReference>
<evidence type="ECO:0000256" key="11">
    <source>
        <dbReference type="SAM" id="SignalP"/>
    </source>
</evidence>
<dbReference type="InterPro" id="IPR008457">
    <property type="entry name" value="Cu-R_CopD_dom"/>
</dbReference>
<evidence type="ECO:0000313" key="15">
    <source>
        <dbReference type="Proteomes" id="UP000546162"/>
    </source>
</evidence>
<keyword evidence="3 10" id="KW-0812">Transmembrane</keyword>
<keyword evidence="2" id="KW-1003">Cell membrane</keyword>
<dbReference type="PANTHER" id="PTHR34820:SF4">
    <property type="entry name" value="INNER MEMBRANE PROTEIN YEBZ"/>
    <property type="match status" value="1"/>
</dbReference>
<feature type="compositionally biased region" description="Basic and acidic residues" evidence="9">
    <location>
        <begin position="252"/>
        <end position="280"/>
    </location>
</feature>
<feature type="transmembrane region" description="Helical" evidence="10">
    <location>
        <begin position="357"/>
        <end position="377"/>
    </location>
</feature>
<dbReference type="EMBL" id="JACHNB010000001">
    <property type="protein sequence ID" value="MBB4741026.1"/>
    <property type="molecule type" value="Genomic_DNA"/>
</dbReference>
<evidence type="ECO:0000256" key="5">
    <source>
        <dbReference type="ARBA" id="ARBA00022729"/>
    </source>
</evidence>
<keyword evidence="8 10" id="KW-0472">Membrane</keyword>
<sequence>MTGKLPRLFVLLLIALGAFLAIPEPALAHAATVGSSPAPGSVVGASPTEVTVTFSETITPVAGRIQVVAPDGERISGLATARGAVLHIPVRTAKRPLGTYLISFRVISADSHPVGGAITFSVGAPSARPEATSTIETDATVRAAVPALRFLGYAGITLVVGPLMFLLFLWPRRRARTGGIRLVRIGLALTVVATLGALGTQAQQGSGAALWQVSAAELGEVATSRFGLLLLARLAILLVLAALLHPLLSEQRRPHESPARQPDESEQPGPHEERSREPGGKRARRTYPQRILILVLGIAALATWPLTGHAIAAPLPAVTVTVGVVHLAAMGIWIGGLITLLGVLLRGTDRRVLRVLLPVWSRWAALSVIWLALAGLVQAAVQVGTPEALVRTGYGRLLLAKLGVLVLVLAAAAVARRLVSRSAAGAGLRRTIGIEVAATAVILAMSAVLVQVDPGRTAGAQAGAVTGNGVSETLTSPLYTLQFNIYPVELGEYNTVHAFLYTPEGKPLPPAEWQISTQLAGQGLEAVKEPLLGLDPPHHALGSISFPLPGTYEIAFTIRVDDLNRATVKTTVTVPPKA</sequence>
<comment type="caution">
    <text evidence="14">The sequence shown here is derived from an EMBL/GenBank/DDBJ whole genome shotgun (WGS) entry which is preliminary data.</text>
</comment>
<keyword evidence="15" id="KW-1185">Reference proteome</keyword>
<feature type="transmembrane region" description="Helical" evidence="10">
    <location>
        <begin position="222"/>
        <end position="244"/>
    </location>
</feature>
<dbReference type="GO" id="GO:0006825">
    <property type="term" value="P:copper ion transport"/>
    <property type="evidence" value="ECO:0007669"/>
    <property type="project" value="InterPro"/>
</dbReference>
<evidence type="ECO:0000259" key="12">
    <source>
        <dbReference type="Pfam" id="PF04234"/>
    </source>
</evidence>
<feature type="transmembrane region" description="Helical" evidence="10">
    <location>
        <begin position="182"/>
        <end position="202"/>
    </location>
</feature>
<feature type="chain" id="PRO_5031288536" evidence="11">
    <location>
        <begin position="31"/>
        <end position="578"/>
    </location>
</feature>
<keyword evidence="7" id="KW-0186">Copper</keyword>
<evidence type="ECO:0000313" key="14">
    <source>
        <dbReference type="EMBL" id="MBB4741026.1"/>
    </source>
</evidence>
<feature type="domain" description="Copper resistance protein D" evidence="13">
    <location>
        <begin position="357"/>
        <end position="449"/>
    </location>
</feature>
<dbReference type="RefSeq" id="WP_239176738.1">
    <property type="nucleotide sequence ID" value="NZ_BAABFG010000005.1"/>
</dbReference>
<evidence type="ECO:0000256" key="10">
    <source>
        <dbReference type="SAM" id="Phobius"/>
    </source>
</evidence>
<evidence type="ECO:0000256" key="6">
    <source>
        <dbReference type="ARBA" id="ARBA00022989"/>
    </source>
</evidence>
<evidence type="ECO:0000259" key="13">
    <source>
        <dbReference type="Pfam" id="PF05425"/>
    </source>
</evidence>
<dbReference type="InterPro" id="IPR014755">
    <property type="entry name" value="Cu-Rt/internalin_Ig-like"/>
</dbReference>
<dbReference type="GO" id="GO:0042597">
    <property type="term" value="C:periplasmic space"/>
    <property type="evidence" value="ECO:0007669"/>
    <property type="project" value="InterPro"/>
</dbReference>
<feature type="transmembrane region" description="Helical" evidence="10">
    <location>
        <begin position="431"/>
        <end position="450"/>
    </location>
</feature>
<evidence type="ECO:0000256" key="3">
    <source>
        <dbReference type="ARBA" id="ARBA00022692"/>
    </source>
</evidence>
<dbReference type="GO" id="GO:0005886">
    <property type="term" value="C:plasma membrane"/>
    <property type="evidence" value="ECO:0007669"/>
    <property type="project" value="UniProtKB-SubCell"/>
</dbReference>
<evidence type="ECO:0000256" key="7">
    <source>
        <dbReference type="ARBA" id="ARBA00023008"/>
    </source>
</evidence>
<evidence type="ECO:0000256" key="1">
    <source>
        <dbReference type="ARBA" id="ARBA00004651"/>
    </source>
</evidence>
<dbReference type="InterPro" id="IPR032694">
    <property type="entry name" value="CopC/D"/>
</dbReference>
<dbReference type="GO" id="GO:0005507">
    <property type="term" value="F:copper ion binding"/>
    <property type="evidence" value="ECO:0007669"/>
    <property type="project" value="InterPro"/>
</dbReference>
<feature type="transmembrane region" description="Helical" evidence="10">
    <location>
        <begin position="324"/>
        <end position="345"/>
    </location>
</feature>
<feature type="transmembrane region" description="Helical" evidence="10">
    <location>
        <begin position="150"/>
        <end position="170"/>
    </location>
</feature>
<dbReference type="InterPro" id="IPR014756">
    <property type="entry name" value="Ig_E-set"/>
</dbReference>
<evidence type="ECO:0000256" key="4">
    <source>
        <dbReference type="ARBA" id="ARBA00022723"/>
    </source>
</evidence>
<keyword evidence="4" id="KW-0479">Metal-binding</keyword>
<dbReference type="PANTHER" id="PTHR34820">
    <property type="entry name" value="INNER MEMBRANE PROTEIN YEBZ"/>
    <property type="match status" value="1"/>
</dbReference>
<dbReference type="AlphaFoldDB" id="A0A7W7GZ83"/>
<gene>
    <name evidence="14" type="ORF">BJY16_004485</name>
</gene>
<feature type="domain" description="CopC" evidence="12">
    <location>
        <begin position="29"/>
        <end position="122"/>
    </location>
</feature>
<feature type="transmembrane region" description="Helical" evidence="10">
    <location>
        <begin position="397"/>
        <end position="419"/>
    </location>
</feature>
<keyword evidence="5 11" id="KW-0732">Signal</keyword>
<dbReference type="GO" id="GO:0046688">
    <property type="term" value="P:response to copper ion"/>
    <property type="evidence" value="ECO:0007669"/>
    <property type="project" value="InterPro"/>
</dbReference>
<accession>A0A7W7GZ83</accession>
<protein>
    <submittedName>
        <fullName evidence="14">Copper transport protein</fullName>
    </submittedName>
</protein>
<dbReference type="InterPro" id="IPR007348">
    <property type="entry name" value="CopC_dom"/>
</dbReference>
<proteinExistence type="predicted"/>
<comment type="subcellular location">
    <subcellularLocation>
        <location evidence="1">Cell membrane</location>
        <topology evidence="1">Multi-pass membrane protein</topology>
    </subcellularLocation>
</comment>
<feature type="region of interest" description="Disordered" evidence="9">
    <location>
        <begin position="252"/>
        <end position="283"/>
    </location>
</feature>
<dbReference type="Pfam" id="PF05425">
    <property type="entry name" value="CopD"/>
    <property type="match status" value="1"/>
</dbReference>
<feature type="signal peptide" evidence="11">
    <location>
        <begin position="1"/>
        <end position="30"/>
    </location>
</feature>
<evidence type="ECO:0000256" key="2">
    <source>
        <dbReference type="ARBA" id="ARBA00022475"/>
    </source>
</evidence>
<dbReference type="Pfam" id="PF04234">
    <property type="entry name" value="CopC"/>
    <property type="match status" value="1"/>
</dbReference>
<reference evidence="14 15" key="1">
    <citation type="submission" date="2020-08" db="EMBL/GenBank/DDBJ databases">
        <title>Sequencing the genomes of 1000 actinobacteria strains.</title>
        <authorList>
            <person name="Klenk H.-P."/>
        </authorList>
    </citation>
    <scope>NUCLEOTIDE SEQUENCE [LARGE SCALE GENOMIC DNA]</scope>
    <source>
        <strain evidence="14 15">DSM 45809</strain>
    </source>
</reference>
<name>A0A7W7GZ83_9ACTN</name>
<evidence type="ECO:0000256" key="9">
    <source>
        <dbReference type="SAM" id="MobiDB-lite"/>
    </source>
</evidence>
<dbReference type="Proteomes" id="UP000546162">
    <property type="component" value="Unassembled WGS sequence"/>
</dbReference>
<feature type="transmembrane region" description="Helical" evidence="10">
    <location>
        <begin position="291"/>
        <end position="312"/>
    </location>
</feature>
<organism evidence="14 15">
    <name type="scientific">Actinoplanes octamycinicus</name>
    <dbReference type="NCBI Taxonomy" id="135948"/>
    <lineage>
        <taxon>Bacteria</taxon>
        <taxon>Bacillati</taxon>
        <taxon>Actinomycetota</taxon>
        <taxon>Actinomycetes</taxon>
        <taxon>Micromonosporales</taxon>
        <taxon>Micromonosporaceae</taxon>
        <taxon>Actinoplanes</taxon>
    </lineage>
</organism>
<keyword evidence="6 10" id="KW-1133">Transmembrane helix</keyword>
<dbReference type="SUPFAM" id="SSF81296">
    <property type="entry name" value="E set domains"/>
    <property type="match status" value="1"/>
</dbReference>
<evidence type="ECO:0000256" key="8">
    <source>
        <dbReference type="ARBA" id="ARBA00023136"/>
    </source>
</evidence>